<evidence type="ECO:0000256" key="5">
    <source>
        <dbReference type="ARBA" id="ARBA00023136"/>
    </source>
</evidence>
<feature type="transmembrane region" description="Helical" evidence="7">
    <location>
        <begin position="81"/>
        <end position="99"/>
    </location>
</feature>
<dbReference type="Pfam" id="PF05978">
    <property type="entry name" value="UNC-93"/>
    <property type="match status" value="1"/>
</dbReference>
<dbReference type="SUPFAM" id="SSF103473">
    <property type="entry name" value="MFS general substrate transporter"/>
    <property type="match status" value="2"/>
</dbReference>
<keyword evidence="9" id="KW-1185">Reference proteome</keyword>
<dbReference type="PANTHER" id="PTHR19444:SF13">
    <property type="entry name" value="PROTEIN UNC-93 HOMOLOG A"/>
    <property type="match status" value="1"/>
</dbReference>
<feature type="transmembrane region" description="Helical" evidence="7">
    <location>
        <begin position="204"/>
        <end position="226"/>
    </location>
</feature>
<dbReference type="Proteomes" id="UP001519460">
    <property type="component" value="Unassembled WGS sequence"/>
</dbReference>
<evidence type="ECO:0000256" key="2">
    <source>
        <dbReference type="ARBA" id="ARBA00009172"/>
    </source>
</evidence>
<comment type="similarity">
    <text evidence="2">Belongs to the unc-93 family.</text>
</comment>
<reference evidence="8 9" key="1">
    <citation type="journal article" date="2023" name="Sci. Data">
        <title>Genome assembly of the Korean intertidal mud-creeper Batillaria attramentaria.</title>
        <authorList>
            <person name="Patra A.K."/>
            <person name="Ho P.T."/>
            <person name="Jun S."/>
            <person name="Lee S.J."/>
            <person name="Kim Y."/>
            <person name="Won Y.J."/>
        </authorList>
    </citation>
    <scope>NUCLEOTIDE SEQUENCE [LARGE SCALE GENOMIC DNA]</scope>
    <source>
        <strain evidence="8">Wonlab-2016</strain>
    </source>
</reference>
<evidence type="ECO:0000313" key="9">
    <source>
        <dbReference type="Proteomes" id="UP001519460"/>
    </source>
</evidence>
<dbReference type="AlphaFoldDB" id="A0ABD0L3C8"/>
<comment type="caution">
    <text evidence="8">The sequence shown here is derived from an EMBL/GenBank/DDBJ whole genome shotgun (WGS) entry which is preliminary data.</text>
</comment>
<sequence length="551" mass="60221">MAANPSPKERYLLSPPPNQHGHGHGLNDLNLPQEWIDSQQKSRRRSTIHSYTVSTTYHTLPNDANTLRQVRCMTEPKAMKNIFALSIAFMFVFTGFVSLQSLQSTLHAEGGIGVVLSCLLAPWLINRITTKWTMVLAFSLYFGYFAANFYPKHYLLIPLSVMLGALAGPMWSAQATYVTTLALTFAKHRSQADSPDDVINKFMGIFFGFFRSSQIWGNLISALVLAKNDTGEALDWIDGRGFAGEDSDGVFFGGGNASLANGSVVTGEALCGVSLCALDRSTADGTYNNPNLGPATSSATLIPDSTKYMLLTTYLACGLMGIVIVVALVDHVTVGKRDADPEFSLTSFELFMSTLKMLRDSKCCLLIPLVAFMGLEQGFMFSDFTKSYVSCTLGFRNIGPILICFGACSAVSSLSIGYVSRHIKRFAFIAAGATFNAGLLIVLALWQPKPHDIPNFYVVAGCLGLCDAIWQTQTYTLFGVLFSHKQEAAFASYRMFHATGCAMAFGYSYFLCVQTKVYILSAVLTLALALYTVIEMKVQLQSQHIQDIVAL</sequence>
<evidence type="ECO:0000256" key="7">
    <source>
        <dbReference type="SAM" id="Phobius"/>
    </source>
</evidence>
<dbReference type="Gene3D" id="1.20.1250.20">
    <property type="entry name" value="MFS general substrate transporter like domains"/>
    <property type="match status" value="2"/>
</dbReference>
<keyword evidence="3 7" id="KW-0812">Transmembrane</keyword>
<dbReference type="InterPro" id="IPR036259">
    <property type="entry name" value="MFS_trans_sf"/>
</dbReference>
<evidence type="ECO:0000256" key="1">
    <source>
        <dbReference type="ARBA" id="ARBA00004141"/>
    </source>
</evidence>
<comment type="subcellular location">
    <subcellularLocation>
        <location evidence="1">Membrane</location>
        <topology evidence="1">Multi-pass membrane protein</topology>
    </subcellularLocation>
</comment>
<keyword evidence="5 7" id="KW-0472">Membrane</keyword>
<feature type="transmembrane region" description="Helical" evidence="7">
    <location>
        <begin position="363"/>
        <end position="380"/>
    </location>
</feature>
<proteinExistence type="inferred from homology"/>
<dbReference type="InterPro" id="IPR010291">
    <property type="entry name" value="Ion_channel_UNC-93"/>
</dbReference>
<evidence type="ECO:0008006" key="10">
    <source>
        <dbReference type="Google" id="ProtNLM"/>
    </source>
</evidence>
<protein>
    <recommendedName>
        <fullName evidence="10">UNC93-like protein</fullName>
    </recommendedName>
</protein>
<name>A0ABD0L3C8_9CAEN</name>
<organism evidence="8 9">
    <name type="scientific">Batillaria attramentaria</name>
    <dbReference type="NCBI Taxonomy" id="370345"/>
    <lineage>
        <taxon>Eukaryota</taxon>
        <taxon>Metazoa</taxon>
        <taxon>Spiralia</taxon>
        <taxon>Lophotrochozoa</taxon>
        <taxon>Mollusca</taxon>
        <taxon>Gastropoda</taxon>
        <taxon>Caenogastropoda</taxon>
        <taxon>Sorbeoconcha</taxon>
        <taxon>Cerithioidea</taxon>
        <taxon>Batillariidae</taxon>
        <taxon>Batillaria</taxon>
    </lineage>
</organism>
<evidence type="ECO:0000313" key="8">
    <source>
        <dbReference type="EMBL" id="KAK7494021.1"/>
    </source>
</evidence>
<accession>A0ABD0L3C8</accession>
<feature type="transmembrane region" description="Helical" evidence="7">
    <location>
        <begin position="308"/>
        <end position="329"/>
    </location>
</feature>
<keyword evidence="4 7" id="KW-1133">Transmembrane helix</keyword>
<feature type="transmembrane region" description="Helical" evidence="7">
    <location>
        <begin position="132"/>
        <end position="150"/>
    </location>
</feature>
<dbReference type="PANTHER" id="PTHR19444">
    <property type="entry name" value="UNC-93 RELATED"/>
    <property type="match status" value="1"/>
</dbReference>
<feature type="transmembrane region" description="Helical" evidence="7">
    <location>
        <begin position="400"/>
        <end position="419"/>
    </location>
</feature>
<feature type="transmembrane region" description="Helical" evidence="7">
    <location>
        <begin position="105"/>
        <end position="125"/>
    </location>
</feature>
<feature type="transmembrane region" description="Helical" evidence="7">
    <location>
        <begin position="426"/>
        <end position="447"/>
    </location>
</feature>
<dbReference type="InterPro" id="IPR051951">
    <property type="entry name" value="UNC-93_regulatory"/>
</dbReference>
<evidence type="ECO:0000256" key="4">
    <source>
        <dbReference type="ARBA" id="ARBA00022989"/>
    </source>
</evidence>
<evidence type="ECO:0000256" key="3">
    <source>
        <dbReference type="ARBA" id="ARBA00022692"/>
    </source>
</evidence>
<feature type="transmembrane region" description="Helical" evidence="7">
    <location>
        <begin position="156"/>
        <end position="183"/>
    </location>
</feature>
<feature type="transmembrane region" description="Helical" evidence="7">
    <location>
        <begin position="517"/>
        <end position="534"/>
    </location>
</feature>
<feature type="transmembrane region" description="Helical" evidence="7">
    <location>
        <begin position="491"/>
        <end position="511"/>
    </location>
</feature>
<evidence type="ECO:0000256" key="6">
    <source>
        <dbReference type="SAM" id="MobiDB-lite"/>
    </source>
</evidence>
<gene>
    <name evidence="8" type="ORF">BaRGS_00014679</name>
</gene>
<dbReference type="EMBL" id="JACVVK020000087">
    <property type="protein sequence ID" value="KAK7494021.1"/>
    <property type="molecule type" value="Genomic_DNA"/>
</dbReference>
<dbReference type="GO" id="GO:0016020">
    <property type="term" value="C:membrane"/>
    <property type="evidence" value="ECO:0007669"/>
    <property type="project" value="UniProtKB-SubCell"/>
</dbReference>
<feature type="region of interest" description="Disordered" evidence="6">
    <location>
        <begin position="1"/>
        <end position="27"/>
    </location>
</feature>